<feature type="domain" description="NADPH-dependent FMN reductase-like" evidence="4">
    <location>
        <begin position="6"/>
        <end position="93"/>
    </location>
</feature>
<sequence>MTGVPSAALQDLIAAAAGADGMILLTPILNSSYSGLLKMFVDLLPFGALQGKPVLIAATGGSARHGLCLDFTLRPLLTYLKADVISSSVYVTGNDLAGERFAARVESATGELVARLLAGDPATVS</sequence>
<evidence type="ECO:0000259" key="4">
    <source>
        <dbReference type="Pfam" id="PF03358"/>
    </source>
</evidence>
<dbReference type="InterPro" id="IPR051814">
    <property type="entry name" value="NAD(P)H-dep_FMN_reductase"/>
</dbReference>
<comment type="caution">
    <text evidence="5">The sequence shown here is derived from an EMBL/GenBank/DDBJ whole genome shotgun (WGS) entry which is preliminary data.</text>
</comment>
<dbReference type="Pfam" id="PF03358">
    <property type="entry name" value="FMN_red"/>
    <property type="match status" value="1"/>
</dbReference>
<dbReference type="RefSeq" id="WP_343978160.1">
    <property type="nucleotide sequence ID" value="NZ_BAAAHK010000017.1"/>
</dbReference>
<evidence type="ECO:0000256" key="2">
    <source>
        <dbReference type="ARBA" id="ARBA00022643"/>
    </source>
</evidence>
<dbReference type="InterPro" id="IPR029039">
    <property type="entry name" value="Flavoprotein-like_sf"/>
</dbReference>
<dbReference type="PANTHER" id="PTHR43408">
    <property type="entry name" value="FMN REDUCTASE (NADPH)"/>
    <property type="match status" value="1"/>
</dbReference>
<dbReference type="Gene3D" id="3.40.50.360">
    <property type="match status" value="1"/>
</dbReference>
<dbReference type="Proteomes" id="UP001500542">
    <property type="component" value="Unassembled WGS sequence"/>
</dbReference>
<keyword evidence="1" id="KW-0285">Flavoprotein</keyword>
<keyword evidence="3" id="KW-0560">Oxidoreductase</keyword>
<protein>
    <recommendedName>
        <fullName evidence="4">NADPH-dependent FMN reductase-like domain-containing protein</fullName>
    </recommendedName>
</protein>
<dbReference type="SUPFAM" id="SSF52218">
    <property type="entry name" value="Flavoproteins"/>
    <property type="match status" value="1"/>
</dbReference>
<dbReference type="InterPro" id="IPR005025">
    <property type="entry name" value="FMN_Rdtase-like_dom"/>
</dbReference>
<gene>
    <name evidence="5" type="ORF">GCM10009554_61910</name>
</gene>
<dbReference type="PANTHER" id="PTHR43408:SF2">
    <property type="entry name" value="FMN REDUCTASE (NADPH)"/>
    <property type="match status" value="1"/>
</dbReference>
<evidence type="ECO:0000256" key="3">
    <source>
        <dbReference type="ARBA" id="ARBA00023002"/>
    </source>
</evidence>
<proteinExistence type="predicted"/>
<dbReference type="EMBL" id="BAAAHK010000017">
    <property type="protein sequence ID" value="GAA0955060.1"/>
    <property type="molecule type" value="Genomic_DNA"/>
</dbReference>
<evidence type="ECO:0000313" key="5">
    <source>
        <dbReference type="EMBL" id="GAA0955060.1"/>
    </source>
</evidence>
<evidence type="ECO:0000313" key="6">
    <source>
        <dbReference type="Proteomes" id="UP001500542"/>
    </source>
</evidence>
<keyword evidence="6" id="KW-1185">Reference proteome</keyword>
<reference evidence="6" key="1">
    <citation type="journal article" date="2019" name="Int. J. Syst. Evol. Microbiol.">
        <title>The Global Catalogue of Microorganisms (GCM) 10K type strain sequencing project: providing services to taxonomists for standard genome sequencing and annotation.</title>
        <authorList>
            <consortium name="The Broad Institute Genomics Platform"/>
            <consortium name="The Broad Institute Genome Sequencing Center for Infectious Disease"/>
            <person name="Wu L."/>
            <person name="Ma J."/>
        </authorList>
    </citation>
    <scope>NUCLEOTIDE SEQUENCE [LARGE SCALE GENOMIC DNA]</scope>
    <source>
        <strain evidence="6">JCM 10977</strain>
    </source>
</reference>
<accession>A0ABP4BUB1</accession>
<organism evidence="5 6">
    <name type="scientific">Kribbella koreensis</name>
    <dbReference type="NCBI Taxonomy" id="57909"/>
    <lineage>
        <taxon>Bacteria</taxon>
        <taxon>Bacillati</taxon>
        <taxon>Actinomycetota</taxon>
        <taxon>Actinomycetes</taxon>
        <taxon>Propionibacteriales</taxon>
        <taxon>Kribbellaceae</taxon>
        <taxon>Kribbella</taxon>
    </lineage>
</organism>
<evidence type="ECO:0000256" key="1">
    <source>
        <dbReference type="ARBA" id="ARBA00022630"/>
    </source>
</evidence>
<keyword evidence="2" id="KW-0288">FMN</keyword>
<name>A0ABP4BUB1_9ACTN</name>